<evidence type="ECO:0000313" key="5">
    <source>
        <dbReference type="EMBL" id="MBL7255927.1"/>
    </source>
</evidence>
<feature type="domain" description="HTH araC/xylS-type" evidence="4">
    <location>
        <begin position="179"/>
        <end position="277"/>
    </location>
</feature>
<evidence type="ECO:0000259" key="4">
    <source>
        <dbReference type="PROSITE" id="PS01124"/>
    </source>
</evidence>
<protein>
    <submittedName>
        <fullName evidence="5">Helix-turn-helix transcriptional regulator</fullName>
    </submittedName>
</protein>
<proteinExistence type="predicted"/>
<evidence type="ECO:0000256" key="1">
    <source>
        <dbReference type="ARBA" id="ARBA00023015"/>
    </source>
</evidence>
<dbReference type="PROSITE" id="PS01124">
    <property type="entry name" value="HTH_ARAC_FAMILY_2"/>
    <property type="match status" value="1"/>
</dbReference>
<comment type="caution">
    <text evidence="5">The sequence shown here is derived from an EMBL/GenBank/DDBJ whole genome shotgun (WGS) entry which is preliminary data.</text>
</comment>
<evidence type="ECO:0000256" key="2">
    <source>
        <dbReference type="ARBA" id="ARBA00023125"/>
    </source>
</evidence>
<dbReference type="PROSITE" id="PS00041">
    <property type="entry name" value="HTH_ARAC_FAMILY_1"/>
    <property type="match status" value="1"/>
</dbReference>
<dbReference type="EMBL" id="JAENHO010000004">
    <property type="protein sequence ID" value="MBL7255927.1"/>
    <property type="molecule type" value="Genomic_DNA"/>
</dbReference>
<dbReference type="SMART" id="SM00342">
    <property type="entry name" value="HTH_ARAC"/>
    <property type="match status" value="1"/>
</dbReference>
<dbReference type="SUPFAM" id="SSF46689">
    <property type="entry name" value="Homeodomain-like"/>
    <property type="match status" value="2"/>
</dbReference>
<evidence type="ECO:0000313" key="6">
    <source>
        <dbReference type="Proteomes" id="UP000598996"/>
    </source>
</evidence>
<dbReference type="InterPro" id="IPR018062">
    <property type="entry name" value="HTH_AraC-typ_CS"/>
</dbReference>
<organism evidence="5 6">
    <name type="scientific">Paractinoplanes lichenicola</name>
    <dbReference type="NCBI Taxonomy" id="2802976"/>
    <lineage>
        <taxon>Bacteria</taxon>
        <taxon>Bacillati</taxon>
        <taxon>Actinomycetota</taxon>
        <taxon>Actinomycetes</taxon>
        <taxon>Micromonosporales</taxon>
        <taxon>Micromonosporaceae</taxon>
        <taxon>Paractinoplanes</taxon>
    </lineage>
</organism>
<dbReference type="InterPro" id="IPR050204">
    <property type="entry name" value="AraC_XylS_family_regulators"/>
</dbReference>
<sequence>MESCTQGLPAQLLETSAGLGWQTVEARRYADPAVADEFSSGSDRLLLVLVTGGRYRIESRRGRSWRRAGYRPGSLGVTAPGHVSVLRWRSTHPDPMESLHLHLDPAAAGGVVFPDALTLHDPFVLAGARALGAALHSGAPSLYADSVAQALVTHLAFGVVRPRRAAVKAVVPLSESEVRRVEEHMRARLAEDVTVDELARAANVSKYHFIRAFAAATGLTPYRYLRRLRMRAAAETLRKTPYGVARVAAMSGYRSAGQFAAAFRTEMGVSPAEFRNSR</sequence>
<dbReference type="InterPro" id="IPR018060">
    <property type="entry name" value="HTH_AraC"/>
</dbReference>
<dbReference type="InterPro" id="IPR009057">
    <property type="entry name" value="Homeodomain-like_sf"/>
</dbReference>
<keyword evidence="3" id="KW-0804">Transcription</keyword>
<keyword evidence="2" id="KW-0238">DNA-binding</keyword>
<keyword evidence="6" id="KW-1185">Reference proteome</keyword>
<keyword evidence="1" id="KW-0805">Transcription regulation</keyword>
<dbReference type="Pfam" id="PF12833">
    <property type="entry name" value="HTH_18"/>
    <property type="match status" value="1"/>
</dbReference>
<accession>A0ABS1VQ87</accession>
<dbReference type="PANTHER" id="PTHR46796:SF14">
    <property type="entry name" value="TRANSCRIPTIONAL REGULATORY PROTEIN"/>
    <property type="match status" value="1"/>
</dbReference>
<dbReference type="RefSeq" id="WP_202992434.1">
    <property type="nucleotide sequence ID" value="NZ_JAENHO010000004.1"/>
</dbReference>
<dbReference type="Gene3D" id="1.10.10.60">
    <property type="entry name" value="Homeodomain-like"/>
    <property type="match status" value="2"/>
</dbReference>
<dbReference type="PANTHER" id="PTHR46796">
    <property type="entry name" value="HTH-TYPE TRANSCRIPTIONAL ACTIVATOR RHAS-RELATED"/>
    <property type="match status" value="1"/>
</dbReference>
<reference evidence="5 6" key="1">
    <citation type="submission" date="2021-01" db="EMBL/GenBank/DDBJ databases">
        <title>Actinoplanes sp. nov. LDG1-01 isolated from lichen.</title>
        <authorList>
            <person name="Saeng-In P."/>
            <person name="Phongsopitanun W."/>
            <person name="Kanchanasin P."/>
            <person name="Yuki M."/>
            <person name="Kudo T."/>
            <person name="Ohkuma M."/>
            <person name="Tanasupawat S."/>
        </authorList>
    </citation>
    <scope>NUCLEOTIDE SEQUENCE [LARGE SCALE GENOMIC DNA]</scope>
    <source>
        <strain evidence="5 6">LDG1-01</strain>
    </source>
</reference>
<evidence type="ECO:0000256" key="3">
    <source>
        <dbReference type="ARBA" id="ARBA00023163"/>
    </source>
</evidence>
<dbReference type="Proteomes" id="UP000598996">
    <property type="component" value="Unassembled WGS sequence"/>
</dbReference>
<name>A0ABS1VQ87_9ACTN</name>
<gene>
    <name evidence="5" type="ORF">JKJ07_16615</name>
</gene>